<feature type="compositionally biased region" description="Gly residues" evidence="1">
    <location>
        <begin position="2134"/>
        <end position="2158"/>
    </location>
</feature>
<feature type="compositionally biased region" description="Basic and acidic residues" evidence="1">
    <location>
        <begin position="2034"/>
        <end position="2046"/>
    </location>
</feature>
<feature type="compositionally biased region" description="Basic residues" evidence="1">
    <location>
        <begin position="2590"/>
        <end position="2603"/>
    </location>
</feature>
<dbReference type="STRING" id="1460663.A0A177C504"/>
<feature type="compositionally biased region" description="Basic and acidic residues" evidence="1">
    <location>
        <begin position="2233"/>
        <end position="2244"/>
    </location>
</feature>
<feature type="compositionally biased region" description="Polar residues" evidence="1">
    <location>
        <begin position="1112"/>
        <end position="1124"/>
    </location>
</feature>
<feature type="compositionally biased region" description="Basic and acidic residues" evidence="1">
    <location>
        <begin position="1296"/>
        <end position="1306"/>
    </location>
</feature>
<feature type="compositionally biased region" description="Basic and acidic residues" evidence="1">
    <location>
        <begin position="2200"/>
        <end position="2221"/>
    </location>
</feature>
<feature type="compositionally biased region" description="Basic and acidic residues" evidence="1">
    <location>
        <begin position="2454"/>
        <end position="2502"/>
    </location>
</feature>
<feature type="compositionally biased region" description="Basic and acidic residues" evidence="1">
    <location>
        <begin position="1768"/>
        <end position="1785"/>
    </location>
</feature>
<keyword evidence="4" id="KW-1185">Reference proteome</keyword>
<feature type="compositionally biased region" description="Basic and acidic residues" evidence="1">
    <location>
        <begin position="1392"/>
        <end position="1406"/>
    </location>
</feature>
<feature type="compositionally biased region" description="Pro residues" evidence="1">
    <location>
        <begin position="1011"/>
        <end position="1051"/>
    </location>
</feature>
<feature type="compositionally biased region" description="Basic residues" evidence="1">
    <location>
        <begin position="2396"/>
        <end position="2408"/>
    </location>
</feature>
<feature type="compositionally biased region" description="Low complexity" evidence="1">
    <location>
        <begin position="1486"/>
        <end position="1495"/>
    </location>
</feature>
<evidence type="ECO:0000256" key="1">
    <source>
        <dbReference type="SAM" id="MobiDB-lite"/>
    </source>
</evidence>
<feature type="compositionally biased region" description="Basic residues" evidence="1">
    <location>
        <begin position="2672"/>
        <end position="2686"/>
    </location>
</feature>
<feature type="compositionally biased region" description="Basic and acidic residues" evidence="1">
    <location>
        <begin position="2522"/>
        <end position="2537"/>
    </location>
</feature>
<sequence>MAEQLWRGAVAAGQFVYDYPMPAAYAYAAIVGSLAVPHYFPNITKIRAPVDHSPINWTDFENNFPYPQPKKMDSDNKVVEIIWSGIETSTNKKMPRNVEECDRLNHDIDGYLRLRQNFKPEWINYVDCTDRYGSYLPELWTAPEISVLPSWLHDWLQGPNAPEPKPKRPQSPDQPRKPEQPGKPEEPGKSEQSEEVGRPEEPESPKESEQPPVVPTRTRPSIAVTTIVTITQIDHFRGGAKHFLSIDIYPPQTTNPTPCYQTECQTWTTTDWDHTAIRSIHPTTTTDSIDNLSSRATDNPNPPPSEPPYSNRTAKRDAVVTFRSSLPSLSWVTFSRALQLLQDDPWGLIKNDISSVAFEVFNAAQAFRYSPWKFLRDGFANVVVGYIHGIPEIPGLSFRDKVEICRKVMAWVFPPDLFGDVCTHSREVHRAAAMKRALLRYPSPPLLDWIPRPVVALYQSIPQAMTVVSGLVRHYIDEAVPTWLRNFNPLWWFGTIWIPWRLAEVRWLPWSPREITRCVFIIAATIIVHILPVVHYKFHSIKDLARILLLAFTAWVGRVLYADLGGICFFDIEAFFIGFLISRYIYWFAPYFLTKFPRREFDAYARKSGLLVLSDAFAVWVACELSISAEQCPHPWFWVTLISILSWSAAYHFTRLAVWNHETLDLGHLRDFLPPGTLNKIQAWRAVPLQIGLLVTALCIWRYGYMCVEWNMMIVAGYFGMRTAYLRPAPPINDASTVEEILTRRQALAQSLYKQLKEIQNNSVGRRFLRLPWVLWLSSFLTTLFGMLLHWTWCFAARTVNTQQCPKFDTNREPGIFILASIPIGLKLLELYCRDLPEGHGYRKLINPLKFCCWLVSLALIVVGAIWATVWGYWYQDIPLLTLTALLWSLMGWRFANLTATFHGLVELPGRGTYRLYSVPVPVDGSVIEIDVNHLPDIQHAPIPEKFDPATARIVDTASGQPVTVSTLGLPDMIIRSELVFGAENAGGGSGGPSGGRGPGDQRLDTGEPTPARPPRPPPPSPPPPPTATPPGPIQATPPAPIVPPPDPIAPPAGITAPGLTASETNTPPGPTDQFPSTPTLAQRSNGRLGLNAGGTSYVKPKNGVKGARGSAENSPASPSSHSPDLSVGTLKLSTPELESQKDPESPKPESLEAPPTPKQESPKEPENGQQESRPKSTGSSRTKASPKVPSTPPLPPHSGSPSISSLDIYSPHSSGSDSSPRRVLKITPEDEDENLRVLLGHVPRPGTGFNPSQGTGRGTSSDSTTVSDDSSNEHIPEVPGPGQCAPAPKNQFIAPKDRFPDDKDFGVNITAGDEPKNLPPDAGEIKAPGNQGDGNTVTKSDQATFEPNGGREIQGNRTGTEQPGTESPKEVIGKSEDVPLEAQSTQDTTIEVEKTPKTTPREASIDTHATPTDENTDKARVPGPSDTQENVQDAVTPAALTPDIVPETEGNVLEHTTSKETKPVKDDDPQHNHKTESKEERTDDQQPSSQDFDQFLSLTGDNTELADMIWEIADKGSQFQNATEIFLDRENWPFFVKKCDLCNSTPDWRDWPLHPTSKQHLDNIARREGKKSTGARPPTLDELNYIISRAPIEMDTEMARTLWFAAPDQNVQAAMEGLLNKGEAIMKFCSVCEDWFDLREWRAHQATEWHLDNIRRRRENKEPLRPRDPLNLGTYGLSESWHTSDKFLERAAMGPRLPGWVRRTPTPTPSPTVAAPDRWAYCKLCDRICPKIAHGARHRHNELEQAQVLRTEYDREARQPNGIVEHGGQKSVDEEISGRRTRSGEEKLPHCKICGLHFRESNTAWQGAQASPDWETHRKLRIHLQKMIGKDTKKGQGYCCVCDERFPLQPLDFIGHTHEHEDPENDRRLDKHLDSEHHRLLEEQMRRGEIEQTNVFCEWCNRPVVIIWWGEHENSEEHRSKKGRTKSSGGGDGGGGGDNRGGRDAGGGSRGSENVKVKDKTYSDMNEANNGRKANEVRPKGKDSGGRKSGTGKPKDEGDENREIHHERPPDDAIELYTTENSPHLLESGQIQDKGKNKGTVDKSNLETSRSQQPDVPDTPVVRPGKEKSKREDVTRALEEARRIRERENRYCTPYGGQAIIRGYPKHEESEEHRKKCGRRENARGGGDRGEDGGQGPGAGGGGGGNENQGGNGGGGTFSDWNAEEYDSDPDDLYSTPDGPMKRKVEQDGGHRPVILDQRMADEIYLPKDLQRKGSKEVYRADGGLVPATQHQSDDEPGNKADDTPEDTPEDTLAVEPEDKFADEPEVKPDDESQTDVKSSPHKSTEDLLRLGPGNSRNTQDNQSASTITDRSGVDPDDGASYVGDVHEDQADKILDGRKPKFRGRNPKKGDFATDQEWEEMKRARKLAQKLREQAMVAQMSEADQLRHRQEKALRKQRRKANKKRNKEAKGFMEELERSDQKSSGFVFGEQNIFTAEQSTEVGVEPTVTQPEELLKEDIEEYRLSPHIEDQYNDRPHVEPEDRPEDKPKEMPDKTPEDRPAAPEIFHAKGTQISSTGGTVDADRDTHIEKGIEEKPGKKRFSRLRKRDFNSVSEWQNHKLSKAARQENKKMQMSEEERMRFEQNEADKKRKKKEYRVAKKARERMEAAGLSAENVSEMPGDTNAAERDDAEELDLIKQTRTIKETRLGDEMRSGDKTEFIEKTEQPDPAKPKKRRSKRGGYRQTKRGGGMSKQDAIDSKAHSLATQPDRPHESQDAQDSAFFQSLCTQTANDQIWQPEREVNDVRQRLRLDLEQRRPNIEAERQSVRAVTARESAEALRRQGISERAQDHLTLQGHFNPHTLSIEQARQIWADLPTPVLSPTDFEREDILDPSVRKKIIDHEEGMKNKAAMGELEPPQERMPLRRHSVALHRNVVTDMWPIHIFALDAETYVRPADPEAYGEDNLPVKNIRGQPRRKSAL</sequence>
<feature type="transmembrane region" description="Helical" evidence="2">
    <location>
        <begin position="568"/>
        <end position="589"/>
    </location>
</feature>
<feature type="compositionally biased region" description="Basic and acidic residues" evidence="1">
    <location>
        <begin position="174"/>
        <end position="209"/>
    </location>
</feature>
<feature type="compositionally biased region" description="Basic and acidic residues" evidence="1">
    <location>
        <begin position="2065"/>
        <end position="2091"/>
    </location>
</feature>
<feature type="compositionally biased region" description="Basic and acidic residues" evidence="1">
    <location>
        <begin position="2409"/>
        <end position="2422"/>
    </location>
</feature>
<feature type="compositionally biased region" description="Basic and acidic residues" evidence="1">
    <location>
        <begin position="1974"/>
        <end position="1987"/>
    </location>
</feature>
<evidence type="ECO:0000313" key="4">
    <source>
        <dbReference type="Proteomes" id="UP000077069"/>
    </source>
</evidence>
<dbReference type="EMBL" id="KV441557">
    <property type="protein sequence ID" value="OAG01848.1"/>
    <property type="molecule type" value="Genomic_DNA"/>
</dbReference>
<feature type="compositionally biased region" description="Low complexity" evidence="1">
    <location>
        <begin position="1260"/>
        <end position="1270"/>
    </location>
</feature>
<feature type="compositionally biased region" description="Acidic residues" evidence="1">
    <location>
        <begin position="2163"/>
        <end position="2173"/>
    </location>
</feature>
<dbReference type="RefSeq" id="XP_018032213.1">
    <property type="nucleotide sequence ID" value="XM_018182190.1"/>
</dbReference>
<feature type="compositionally biased region" description="Basic and acidic residues" evidence="1">
    <location>
        <begin position="2181"/>
        <end position="2192"/>
    </location>
</feature>
<feature type="compositionally biased region" description="Polar residues" evidence="1">
    <location>
        <begin position="1168"/>
        <end position="1184"/>
    </location>
</feature>
<feature type="compositionally biased region" description="Polar residues" evidence="1">
    <location>
        <begin position="1356"/>
        <end position="1366"/>
    </location>
</feature>
<protein>
    <submittedName>
        <fullName evidence="3">Uncharacterized protein</fullName>
    </submittedName>
</protein>
<feature type="compositionally biased region" description="Polar residues" evidence="1">
    <location>
        <begin position="2296"/>
        <end position="2311"/>
    </location>
</feature>
<keyword evidence="2" id="KW-1133">Transmembrane helix</keyword>
<feature type="compositionally biased region" description="Polar residues" evidence="1">
    <location>
        <begin position="1074"/>
        <end position="1086"/>
    </location>
</feature>
<feature type="region of interest" description="Disordered" evidence="1">
    <location>
        <begin position="1764"/>
        <end position="1785"/>
    </location>
</feature>
<organism evidence="3 4">
    <name type="scientific">Paraphaeosphaeria sporulosa</name>
    <dbReference type="NCBI Taxonomy" id="1460663"/>
    <lineage>
        <taxon>Eukaryota</taxon>
        <taxon>Fungi</taxon>
        <taxon>Dikarya</taxon>
        <taxon>Ascomycota</taxon>
        <taxon>Pezizomycotina</taxon>
        <taxon>Dothideomycetes</taxon>
        <taxon>Pleosporomycetidae</taxon>
        <taxon>Pleosporales</taxon>
        <taxon>Massarineae</taxon>
        <taxon>Didymosphaeriaceae</taxon>
        <taxon>Paraphaeosphaeria</taxon>
    </lineage>
</organism>
<feature type="region of interest" description="Disordered" evidence="1">
    <location>
        <begin position="282"/>
        <end position="314"/>
    </location>
</feature>
<dbReference type="Proteomes" id="UP000077069">
    <property type="component" value="Unassembled WGS sequence"/>
</dbReference>
<dbReference type="GeneID" id="28765676"/>
<proteinExistence type="predicted"/>
<accession>A0A177C504</accession>
<feature type="compositionally biased region" description="Gly residues" evidence="1">
    <location>
        <begin position="985"/>
        <end position="999"/>
    </location>
</feature>
<feature type="compositionally biased region" description="Basic and acidic residues" evidence="1">
    <location>
        <begin position="1368"/>
        <end position="1378"/>
    </location>
</feature>
<feature type="region of interest" description="Disordered" evidence="1">
    <location>
        <begin position="2438"/>
        <end position="2718"/>
    </location>
</feature>
<feature type="compositionally biased region" description="Pro residues" evidence="1">
    <location>
        <begin position="1190"/>
        <end position="1199"/>
    </location>
</feature>
<feature type="compositionally biased region" description="Basic and acidic residues" evidence="1">
    <location>
        <begin position="2326"/>
        <end position="2340"/>
    </location>
</feature>
<dbReference type="OrthoDB" id="10522053at2759"/>
<feature type="transmembrane region" description="Helical" evidence="2">
    <location>
        <begin position="683"/>
        <end position="703"/>
    </location>
</feature>
<feature type="region of interest" description="Disordered" evidence="1">
    <location>
        <begin position="157"/>
        <end position="219"/>
    </location>
</feature>
<keyword evidence="2" id="KW-0472">Membrane</keyword>
<feature type="region of interest" description="Disordered" evidence="1">
    <location>
        <begin position="1915"/>
        <end position="2358"/>
    </location>
</feature>
<feature type="compositionally biased region" description="Basic and acidic residues" evidence="1">
    <location>
        <begin position="2385"/>
        <end position="2395"/>
    </location>
</feature>
<feature type="region of interest" description="Disordered" evidence="1">
    <location>
        <begin position="984"/>
        <end position="1495"/>
    </location>
</feature>
<feature type="compositionally biased region" description="Basic residues" evidence="1">
    <location>
        <begin position="2538"/>
        <end position="2547"/>
    </location>
</feature>
<feature type="compositionally biased region" description="Basic and acidic residues" evidence="1">
    <location>
        <begin position="1139"/>
        <end position="1151"/>
    </location>
</feature>
<feature type="compositionally biased region" description="Polar residues" evidence="1">
    <location>
        <begin position="1334"/>
        <end position="1346"/>
    </location>
</feature>
<evidence type="ECO:0000256" key="2">
    <source>
        <dbReference type="SAM" id="Phobius"/>
    </source>
</evidence>
<feature type="region of interest" description="Disordered" evidence="1">
    <location>
        <begin position="2383"/>
        <end position="2424"/>
    </location>
</feature>
<feature type="transmembrane region" description="Helical" evidence="2">
    <location>
        <begin position="636"/>
        <end position="654"/>
    </location>
</feature>
<evidence type="ECO:0000313" key="3">
    <source>
        <dbReference type="EMBL" id="OAG01848.1"/>
    </source>
</evidence>
<feature type="compositionally biased region" description="Low complexity" evidence="1">
    <location>
        <begin position="1200"/>
        <end position="1219"/>
    </location>
</feature>
<feature type="compositionally biased region" description="Basic and acidic residues" evidence="1">
    <location>
        <begin position="2258"/>
        <end position="2272"/>
    </location>
</feature>
<feature type="compositionally biased region" description="Basic and acidic residues" evidence="1">
    <location>
        <begin position="2565"/>
        <end position="2589"/>
    </location>
</feature>
<feature type="compositionally biased region" description="Basic and acidic residues" evidence="1">
    <location>
        <begin position="1457"/>
        <end position="1485"/>
    </location>
</feature>
<feature type="region of interest" description="Disordered" evidence="1">
    <location>
        <begin position="2898"/>
        <end position="2921"/>
    </location>
</feature>
<feature type="transmembrane region" description="Helical" evidence="2">
    <location>
        <begin position="773"/>
        <end position="793"/>
    </location>
</feature>
<feature type="compositionally biased region" description="Polar residues" evidence="1">
    <location>
        <begin position="282"/>
        <end position="298"/>
    </location>
</feature>
<dbReference type="InParanoid" id="A0A177C504"/>
<feature type="compositionally biased region" description="Gly residues" evidence="1">
    <location>
        <begin position="1929"/>
        <end position="1951"/>
    </location>
</feature>
<gene>
    <name evidence="3" type="ORF">CC84DRAFT_1208892</name>
</gene>
<feature type="compositionally biased region" description="Basic and acidic residues" evidence="1">
    <location>
        <begin position="2635"/>
        <end position="2671"/>
    </location>
</feature>
<reference evidence="3 4" key="1">
    <citation type="submission" date="2016-05" db="EMBL/GenBank/DDBJ databases">
        <title>Comparative analysis of secretome profiles of manganese(II)-oxidizing ascomycete fungi.</title>
        <authorList>
            <consortium name="DOE Joint Genome Institute"/>
            <person name="Zeiner C.A."/>
            <person name="Purvine S.O."/>
            <person name="Zink E.M."/>
            <person name="Wu S."/>
            <person name="Pasa-Tolic L."/>
            <person name="Chaput D.L."/>
            <person name="Haridas S."/>
            <person name="Grigoriev I.V."/>
            <person name="Santelli C.M."/>
            <person name="Hansel C.M."/>
        </authorList>
    </citation>
    <scope>NUCLEOTIDE SEQUENCE [LARGE SCALE GENOMIC DNA]</scope>
    <source>
        <strain evidence="3 4">AP3s5-JAC2a</strain>
    </source>
</reference>
<feature type="compositionally biased region" description="Basic and acidic residues" evidence="1">
    <location>
        <begin position="1954"/>
        <end position="1963"/>
    </location>
</feature>
<feature type="transmembrane region" description="Helical" evidence="2">
    <location>
        <begin position="518"/>
        <end position="538"/>
    </location>
</feature>
<feature type="transmembrane region" description="Helical" evidence="2">
    <location>
        <begin position="816"/>
        <end position="833"/>
    </location>
</feature>
<feature type="transmembrane region" description="Helical" evidence="2">
    <location>
        <begin position="854"/>
        <end position="874"/>
    </location>
</feature>
<feature type="compositionally biased region" description="Basic and acidic residues" evidence="1">
    <location>
        <begin position="1994"/>
        <end position="2012"/>
    </location>
</feature>
<feature type="compositionally biased region" description="Basic and acidic residues" evidence="1">
    <location>
        <begin position="2106"/>
        <end position="2133"/>
    </location>
</feature>
<feature type="transmembrane region" description="Helical" evidence="2">
    <location>
        <begin position="544"/>
        <end position="561"/>
    </location>
</feature>
<name>A0A177C504_9PLEO</name>
<keyword evidence="2" id="KW-0812">Transmembrane</keyword>